<dbReference type="SUPFAM" id="SSF88659">
    <property type="entry name" value="Sigma3 and sigma4 domains of RNA polymerase sigma factors"/>
    <property type="match status" value="1"/>
</dbReference>
<proteinExistence type="predicted"/>
<evidence type="ECO:0000313" key="1">
    <source>
        <dbReference type="EMBL" id="WFD09751.1"/>
    </source>
</evidence>
<reference evidence="1 2" key="1">
    <citation type="submission" date="2023-03" db="EMBL/GenBank/DDBJ databases">
        <title>Complete genome sequence of Tepidibacter sp. SWIR-1, isolated from a deep-sea hydrothermal vent.</title>
        <authorList>
            <person name="Li X."/>
        </authorList>
    </citation>
    <scope>NUCLEOTIDE SEQUENCE [LARGE SCALE GENOMIC DNA]</scope>
    <source>
        <strain evidence="1 2">SWIR-1</strain>
    </source>
</reference>
<organism evidence="1 2">
    <name type="scientific">Tepidibacter hydrothermalis</name>
    <dbReference type="NCBI Taxonomy" id="3036126"/>
    <lineage>
        <taxon>Bacteria</taxon>
        <taxon>Bacillati</taxon>
        <taxon>Bacillota</taxon>
        <taxon>Clostridia</taxon>
        <taxon>Peptostreptococcales</taxon>
        <taxon>Peptostreptococcaceae</taxon>
        <taxon>Tepidibacter</taxon>
    </lineage>
</organism>
<dbReference type="NCBIfam" id="TIGR01636">
    <property type="entry name" value="phage_rinA"/>
    <property type="match status" value="1"/>
</dbReference>
<name>A0ABY8EAC3_9FIRM</name>
<keyword evidence="2" id="KW-1185">Reference proteome</keyword>
<accession>A0ABY8EAC3</accession>
<dbReference type="Gene3D" id="1.10.10.10">
    <property type="entry name" value="Winged helix-like DNA-binding domain superfamily/Winged helix DNA-binding domain"/>
    <property type="match status" value="1"/>
</dbReference>
<dbReference type="InterPro" id="IPR006523">
    <property type="entry name" value="RinA"/>
</dbReference>
<dbReference type="EMBL" id="CP120733">
    <property type="protein sequence ID" value="WFD09751.1"/>
    <property type="molecule type" value="Genomic_DNA"/>
</dbReference>
<evidence type="ECO:0000313" key="2">
    <source>
        <dbReference type="Proteomes" id="UP001222800"/>
    </source>
</evidence>
<dbReference type="Proteomes" id="UP001222800">
    <property type="component" value="Chromosome"/>
</dbReference>
<dbReference type="InterPro" id="IPR036388">
    <property type="entry name" value="WH-like_DNA-bd_sf"/>
</dbReference>
<dbReference type="InterPro" id="IPR013324">
    <property type="entry name" value="RNA_pol_sigma_r3/r4-like"/>
</dbReference>
<protein>
    <submittedName>
        <fullName evidence="1">Uncharacterized protein</fullName>
    </submittedName>
</protein>
<gene>
    <name evidence="1" type="ORF">P4S50_15340</name>
</gene>
<dbReference type="RefSeq" id="WP_277731694.1">
    <property type="nucleotide sequence ID" value="NZ_CP120733.1"/>
</dbReference>
<sequence>MLKKDNFRNIEELLYGYYQDKKGIDKIKYTILTLENKKNKLEYILKNTDIEEMLNLLGEDNEYSHDIKGVNYNVAKVQTSRSNGSYFENEMMHLIGQVEKEFKDTNKKLIKLKLDLTEIESKLESMDYILNQLDEESKEYIELRYGNKASYYTIASELNIGKSTAERRRKSIVSSIEAFYKCTA</sequence>